<dbReference type="RefSeq" id="WP_141609530.1">
    <property type="nucleotide sequence ID" value="NZ_VIGC02000008.1"/>
</dbReference>
<name>A0A540VHY7_9CHLR</name>
<protein>
    <submittedName>
        <fullName evidence="2">SHOCT domain-containing protein</fullName>
    </submittedName>
</protein>
<dbReference type="Proteomes" id="UP000317371">
    <property type="component" value="Unassembled WGS sequence"/>
</dbReference>
<dbReference type="OrthoDB" id="165888at2"/>
<evidence type="ECO:0000259" key="1">
    <source>
        <dbReference type="Pfam" id="PF09851"/>
    </source>
</evidence>
<sequence>MLLGWLLPILLLVLGGMWLLNNSPSNRGGNPDGFHPPQRVERAEEILQERYARGEISREEYEEMRQTLKR</sequence>
<evidence type="ECO:0000313" key="2">
    <source>
        <dbReference type="EMBL" id="TQE96385.1"/>
    </source>
</evidence>
<dbReference type="EMBL" id="VIGC01000008">
    <property type="protein sequence ID" value="TQE96385.1"/>
    <property type="molecule type" value="Genomic_DNA"/>
</dbReference>
<dbReference type="InParanoid" id="A0A540VHY7"/>
<dbReference type="InterPro" id="IPR018649">
    <property type="entry name" value="SHOCT"/>
</dbReference>
<keyword evidence="3" id="KW-1185">Reference proteome</keyword>
<proteinExistence type="predicted"/>
<reference evidence="2 3" key="1">
    <citation type="submission" date="2019-06" db="EMBL/GenBank/DDBJ databases">
        <title>Genome sequence of Litorilinea aerophila BAA-2444.</title>
        <authorList>
            <person name="Maclea K.S."/>
            <person name="Maurais E.G."/>
            <person name="Iannazzi L.C."/>
        </authorList>
    </citation>
    <scope>NUCLEOTIDE SEQUENCE [LARGE SCALE GENOMIC DNA]</scope>
    <source>
        <strain evidence="2 3">ATCC BAA-2444</strain>
    </source>
</reference>
<comment type="caution">
    <text evidence="2">The sequence shown here is derived from an EMBL/GenBank/DDBJ whole genome shotgun (WGS) entry which is preliminary data.</text>
</comment>
<feature type="domain" description="SHOCT" evidence="1">
    <location>
        <begin position="43"/>
        <end position="68"/>
    </location>
</feature>
<organism evidence="2 3">
    <name type="scientific">Litorilinea aerophila</name>
    <dbReference type="NCBI Taxonomy" id="1204385"/>
    <lineage>
        <taxon>Bacteria</taxon>
        <taxon>Bacillati</taxon>
        <taxon>Chloroflexota</taxon>
        <taxon>Caldilineae</taxon>
        <taxon>Caldilineales</taxon>
        <taxon>Caldilineaceae</taxon>
        <taxon>Litorilinea</taxon>
    </lineage>
</organism>
<dbReference type="AlphaFoldDB" id="A0A540VHY7"/>
<gene>
    <name evidence="2" type="ORF">FKZ61_07795</name>
</gene>
<accession>A0A540VHY7</accession>
<evidence type="ECO:0000313" key="3">
    <source>
        <dbReference type="Proteomes" id="UP000317371"/>
    </source>
</evidence>
<dbReference type="Pfam" id="PF09851">
    <property type="entry name" value="SHOCT"/>
    <property type="match status" value="1"/>
</dbReference>